<evidence type="ECO:0008006" key="4">
    <source>
        <dbReference type="Google" id="ProtNLM"/>
    </source>
</evidence>
<name>A0A1G8FIP2_9ACTN</name>
<sequence>MTNNGAYPYPGLPGGQLPPTSSGISFTDGELSNIGKQITGQVSILQGLKDGVGGLGVPFPSFGVIGIGIELALDRAVNAQGEALAKAHKALSSWQPALEAADRNYRKANDESGDPFGPGGPGGPGDLGDFGGPGGLENVGLGGAGAGDLPGMPDGSLPGSDLPGSDLPGSDLPGSDLPGSDLPGSDLPGVDTPSTDLPSTELPQQNMPGLDPADMKVPDIASALNDPSKTDLSSYQPMNPNLAGNPASMDPSGLGTRTGPGTMGGPGAGTGMGGPANGLSPAAAAGLRGAGAGGMPMMPFMPPMGGAAGGQEERDREQTVGLSEDEGVWGGDEDVAPQVIGQEEL</sequence>
<evidence type="ECO:0000313" key="3">
    <source>
        <dbReference type="Proteomes" id="UP000199202"/>
    </source>
</evidence>
<dbReference type="EMBL" id="FNDJ01000003">
    <property type="protein sequence ID" value="SDH81972.1"/>
    <property type="molecule type" value="Genomic_DNA"/>
</dbReference>
<feature type="compositionally biased region" description="Acidic residues" evidence="1">
    <location>
        <begin position="323"/>
        <end position="335"/>
    </location>
</feature>
<reference evidence="2 3" key="1">
    <citation type="submission" date="2016-10" db="EMBL/GenBank/DDBJ databases">
        <authorList>
            <person name="de Groot N.N."/>
        </authorList>
    </citation>
    <scope>NUCLEOTIDE SEQUENCE [LARGE SCALE GENOMIC DNA]</scope>
    <source>
        <strain evidence="2 3">CGMCC 4.6533</strain>
    </source>
</reference>
<dbReference type="OrthoDB" id="3534520at2"/>
<evidence type="ECO:0000313" key="2">
    <source>
        <dbReference type="EMBL" id="SDH81972.1"/>
    </source>
</evidence>
<feature type="region of interest" description="Disordered" evidence="1">
    <location>
        <begin position="296"/>
        <end position="345"/>
    </location>
</feature>
<feature type="compositionally biased region" description="Gly residues" evidence="1">
    <location>
        <begin position="116"/>
        <end position="148"/>
    </location>
</feature>
<organism evidence="2 3">
    <name type="scientific">Nonomuraea jiangxiensis</name>
    <dbReference type="NCBI Taxonomy" id="633440"/>
    <lineage>
        <taxon>Bacteria</taxon>
        <taxon>Bacillati</taxon>
        <taxon>Actinomycetota</taxon>
        <taxon>Actinomycetes</taxon>
        <taxon>Streptosporangiales</taxon>
        <taxon>Streptosporangiaceae</taxon>
        <taxon>Nonomuraea</taxon>
    </lineage>
</organism>
<accession>A0A1G8FIP2</accession>
<dbReference type="Proteomes" id="UP000199202">
    <property type="component" value="Unassembled WGS sequence"/>
</dbReference>
<feature type="compositionally biased region" description="Polar residues" evidence="1">
    <location>
        <begin position="225"/>
        <end position="239"/>
    </location>
</feature>
<keyword evidence="3" id="KW-1185">Reference proteome</keyword>
<feature type="compositionally biased region" description="Polar residues" evidence="1">
    <location>
        <begin position="192"/>
        <end position="207"/>
    </location>
</feature>
<feature type="region of interest" description="Disordered" evidence="1">
    <location>
        <begin position="107"/>
        <end position="276"/>
    </location>
</feature>
<feature type="region of interest" description="Disordered" evidence="1">
    <location>
        <begin position="1"/>
        <end position="23"/>
    </location>
</feature>
<dbReference type="AlphaFoldDB" id="A0A1G8FIP2"/>
<gene>
    <name evidence="2" type="ORF">SAMN05421869_103330</name>
</gene>
<dbReference type="STRING" id="633440.SAMN05421869_103330"/>
<dbReference type="RefSeq" id="WP_090930240.1">
    <property type="nucleotide sequence ID" value="NZ_FNDJ01000003.1"/>
</dbReference>
<feature type="compositionally biased region" description="Gly residues" evidence="1">
    <location>
        <begin position="256"/>
        <end position="276"/>
    </location>
</feature>
<evidence type="ECO:0000256" key="1">
    <source>
        <dbReference type="SAM" id="MobiDB-lite"/>
    </source>
</evidence>
<proteinExistence type="predicted"/>
<dbReference type="SUPFAM" id="SSF141571">
    <property type="entry name" value="Pentapeptide repeat-like"/>
    <property type="match status" value="1"/>
</dbReference>
<protein>
    <recommendedName>
        <fullName evidence="4">Excreted virulence factor EspC, type VII ESX diderm</fullName>
    </recommendedName>
</protein>